<gene>
    <name evidence="2" type="ORF">BABA_02267</name>
</gene>
<feature type="transmembrane region" description="Helical" evidence="1">
    <location>
        <begin position="20"/>
        <end position="50"/>
    </location>
</feature>
<dbReference type="Proteomes" id="UP000006316">
    <property type="component" value="Unassembled WGS sequence"/>
</dbReference>
<keyword evidence="1" id="KW-0812">Transmembrane</keyword>
<name>K6DSI3_9BACI</name>
<evidence type="ECO:0000313" key="2">
    <source>
        <dbReference type="EMBL" id="EKN71319.1"/>
    </source>
</evidence>
<organism evidence="2 3">
    <name type="scientific">Neobacillus bataviensis LMG 21833</name>
    <dbReference type="NCBI Taxonomy" id="1117379"/>
    <lineage>
        <taxon>Bacteria</taxon>
        <taxon>Bacillati</taxon>
        <taxon>Bacillota</taxon>
        <taxon>Bacilli</taxon>
        <taxon>Bacillales</taxon>
        <taxon>Bacillaceae</taxon>
        <taxon>Neobacillus</taxon>
    </lineage>
</organism>
<sequence length="119" mass="13073">MVAATKVAYNMPRYSAYKKVSYKVISFLLFIIMIVGIVLVFTFIGVHQIVVVTALVTQMDAGMIGTRPEVLALLLIMSWSMSAVISPVNPINLLVSGLLEKSGISVGLRWNGVFFYLLC</sequence>
<evidence type="ECO:0000256" key="1">
    <source>
        <dbReference type="SAM" id="Phobius"/>
    </source>
</evidence>
<keyword evidence="3" id="KW-1185">Reference proteome</keyword>
<accession>K6DSI3</accession>
<protein>
    <recommendedName>
        <fullName evidence="4">Citrate transporter</fullName>
    </recommendedName>
</protein>
<dbReference type="PATRIC" id="fig|1117379.3.peg.479"/>
<proteinExistence type="predicted"/>
<comment type="caution">
    <text evidence="2">The sequence shown here is derived from an EMBL/GenBank/DDBJ whole genome shotgun (WGS) entry which is preliminary data.</text>
</comment>
<evidence type="ECO:0000313" key="3">
    <source>
        <dbReference type="Proteomes" id="UP000006316"/>
    </source>
</evidence>
<evidence type="ECO:0008006" key="4">
    <source>
        <dbReference type="Google" id="ProtNLM"/>
    </source>
</evidence>
<reference evidence="2 3" key="1">
    <citation type="journal article" date="2012" name="Front. Microbiol.">
        <title>Redundancy and modularity in membrane-associated dissimilatory nitrate reduction in Bacillus.</title>
        <authorList>
            <person name="Heylen K."/>
            <person name="Keltjens J."/>
        </authorList>
    </citation>
    <scope>NUCLEOTIDE SEQUENCE [LARGE SCALE GENOMIC DNA]</scope>
    <source>
        <strain evidence="3">LMG 21833T</strain>
    </source>
</reference>
<dbReference type="EMBL" id="AJLS01000011">
    <property type="protein sequence ID" value="EKN71319.1"/>
    <property type="molecule type" value="Genomic_DNA"/>
</dbReference>
<dbReference type="AlphaFoldDB" id="K6DSI3"/>
<keyword evidence="1" id="KW-0472">Membrane</keyword>
<keyword evidence="1" id="KW-1133">Transmembrane helix</keyword>